<dbReference type="Pfam" id="PF10409">
    <property type="entry name" value="PTEN_C2"/>
    <property type="match status" value="1"/>
</dbReference>
<feature type="domain" description="SH2" evidence="8">
    <location>
        <begin position="1157"/>
        <end position="1265"/>
    </location>
</feature>
<feature type="domain" description="Phosphatase tensin-type" evidence="9">
    <location>
        <begin position="2"/>
        <end position="174"/>
    </location>
</feature>
<feature type="region of interest" description="Disordered" evidence="7">
    <location>
        <begin position="368"/>
        <end position="429"/>
    </location>
</feature>
<dbReference type="InterPro" id="IPR035892">
    <property type="entry name" value="C2_domain_sf"/>
</dbReference>
<evidence type="ECO:0000256" key="4">
    <source>
        <dbReference type="ARBA" id="ARBA00022949"/>
    </source>
</evidence>
<feature type="region of interest" description="Disordered" evidence="7">
    <location>
        <begin position="978"/>
        <end position="1053"/>
    </location>
</feature>
<evidence type="ECO:0000256" key="2">
    <source>
        <dbReference type="ARBA" id="ARBA00007881"/>
    </source>
</evidence>
<dbReference type="PROSITE" id="PS51182">
    <property type="entry name" value="C2_TENSIN"/>
    <property type="match status" value="1"/>
</dbReference>
<dbReference type="InterPro" id="IPR011993">
    <property type="entry name" value="PH-like_dom_sf"/>
</dbReference>
<dbReference type="SMART" id="SM00462">
    <property type="entry name" value="PTB"/>
    <property type="match status" value="1"/>
</dbReference>
<reference evidence="11" key="1">
    <citation type="journal article" date="2014" name="Nat. Commun.">
        <title>The rainbow trout genome provides novel insights into evolution after whole-genome duplication in vertebrates.</title>
        <authorList>
            <person name="Berthelot C."/>
            <person name="Brunet F."/>
            <person name="Chalopin D."/>
            <person name="Juanchich A."/>
            <person name="Bernard M."/>
            <person name="Noel B."/>
            <person name="Bento P."/>
            <person name="Da Silva C."/>
            <person name="Labadie K."/>
            <person name="Alberti A."/>
            <person name="Aury J.M."/>
            <person name="Louis A."/>
            <person name="Dehais P."/>
            <person name="Bardou P."/>
            <person name="Montfort J."/>
            <person name="Klopp C."/>
            <person name="Cabau C."/>
            <person name="Gaspin C."/>
            <person name="Thorgaard G.H."/>
            <person name="Boussaha M."/>
            <person name="Quillet E."/>
            <person name="Guyomard R."/>
            <person name="Galiana D."/>
            <person name="Bobe J."/>
            <person name="Volff J.N."/>
            <person name="Genet C."/>
            <person name="Wincker P."/>
            <person name="Jaillon O."/>
            <person name="Roest Crollius H."/>
            <person name="Guiguen Y."/>
        </authorList>
    </citation>
    <scope>NUCLEOTIDE SEQUENCE [LARGE SCALE GENOMIC DNA]</scope>
</reference>
<dbReference type="InterPro" id="IPR051484">
    <property type="entry name" value="Tensin_PTEN_phosphatase"/>
</dbReference>
<name>A0A060Y5Q1_ONCMY</name>
<dbReference type="Pfam" id="PF00017">
    <property type="entry name" value="SH2"/>
    <property type="match status" value="1"/>
</dbReference>
<evidence type="ECO:0000256" key="6">
    <source>
        <dbReference type="PROSITE-ProRule" id="PRU00191"/>
    </source>
</evidence>
<dbReference type="Pfam" id="PF08416">
    <property type="entry name" value="PTB"/>
    <property type="match status" value="1"/>
</dbReference>
<proteinExistence type="inferred from homology"/>
<dbReference type="PROSITE" id="PS51181">
    <property type="entry name" value="PPASE_TENSIN"/>
    <property type="match status" value="1"/>
</dbReference>
<dbReference type="PROSITE" id="PS50001">
    <property type="entry name" value="SH2"/>
    <property type="match status" value="1"/>
</dbReference>
<dbReference type="Gene3D" id="2.30.29.30">
    <property type="entry name" value="Pleckstrin-homology domain (PH domain)/Phosphotyrosine-binding domain (PTB)"/>
    <property type="match status" value="1"/>
</dbReference>
<dbReference type="PaxDb" id="8022-A0A060Y5Q1"/>
<evidence type="ECO:0000256" key="5">
    <source>
        <dbReference type="ARBA" id="ARBA00022999"/>
    </source>
</evidence>
<dbReference type="InterPro" id="IPR003595">
    <property type="entry name" value="Tyr_Pase_cat"/>
</dbReference>
<reference evidence="11" key="2">
    <citation type="submission" date="2014-03" db="EMBL/GenBank/DDBJ databases">
        <authorList>
            <person name="Genoscope - CEA"/>
        </authorList>
    </citation>
    <scope>NUCLEOTIDE SEQUENCE</scope>
</reference>
<dbReference type="CDD" id="cd01213">
    <property type="entry name" value="PTB_tensin"/>
    <property type="match status" value="1"/>
</dbReference>
<feature type="region of interest" description="Disordered" evidence="7">
    <location>
        <begin position="927"/>
        <end position="946"/>
    </location>
</feature>
<dbReference type="SMART" id="SM00404">
    <property type="entry name" value="PTPc_motif"/>
    <property type="match status" value="1"/>
</dbReference>
<dbReference type="SMART" id="SM00252">
    <property type="entry name" value="SH2"/>
    <property type="match status" value="1"/>
</dbReference>
<protein>
    <recommendedName>
        <fullName evidence="13">Tensin 2b</fullName>
    </recommendedName>
</protein>
<dbReference type="Gene3D" id="2.60.40.1110">
    <property type="match status" value="1"/>
</dbReference>
<evidence type="ECO:0000313" key="11">
    <source>
        <dbReference type="EMBL" id="CDQ84520.1"/>
    </source>
</evidence>
<keyword evidence="3" id="KW-0597">Phosphoprotein</keyword>
<dbReference type="InterPro" id="IPR006020">
    <property type="entry name" value="PTB/PI_dom"/>
</dbReference>
<dbReference type="SUPFAM" id="SSF49562">
    <property type="entry name" value="C2 domain (Calcium/lipid-binding domain, CaLB)"/>
    <property type="match status" value="1"/>
</dbReference>
<comment type="subcellular location">
    <subcellularLocation>
        <location evidence="1">Cell junction</location>
        <location evidence="1">Focal adhesion</location>
    </subcellularLocation>
</comment>
<feature type="compositionally biased region" description="Polar residues" evidence="7">
    <location>
        <begin position="857"/>
        <end position="867"/>
    </location>
</feature>
<dbReference type="Gene3D" id="3.30.505.10">
    <property type="entry name" value="SH2 domain"/>
    <property type="match status" value="1"/>
</dbReference>
<evidence type="ECO:0008006" key="13">
    <source>
        <dbReference type="Google" id="ProtNLM"/>
    </source>
</evidence>
<dbReference type="InterPro" id="IPR013625">
    <property type="entry name" value="PTB"/>
</dbReference>
<dbReference type="InterPro" id="IPR036860">
    <property type="entry name" value="SH2_dom_sf"/>
</dbReference>
<dbReference type="Proteomes" id="UP000193380">
    <property type="component" value="Unassembled WGS sequence"/>
</dbReference>
<dbReference type="PANTHER" id="PTHR45734:SF12">
    <property type="entry name" value="TENSIN-2 ISOFORM X1"/>
    <property type="match status" value="1"/>
</dbReference>
<comment type="similarity">
    <text evidence="2">Belongs to the PTEN phosphatase protein family.</text>
</comment>
<dbReference type="Gene3D" id="3.90.190.10">
    <property type="entry name" value="Protein tyrosine phosphatase superfamily"/>
    <property type="match status" value="1"/>
</dbReference>
<feature type="domain" description="C2 tensin-type" evidence="10">
    <location>
        <begin position="179"/>
        <end position="306"/>
    </location>
</feature>
<organism evidence="11 12">
    <name type="scientific">Oncorhynchus mykiss</name>
    <name type="common">Rainbow trout</name>
    <name type="synonym">Salmo gairdneri</name>
    <dbReference type="NCBI Taxonomy" id="8022"/>
    <lineage>
        <taxon>Eukaryota</taxon>
        <taxon>Metazoa</taxon>
        <taxon>Chordata</taxon>
        <taxon>Craniata</taxon>
        <taxon>Vertebrata</taxon>
        <taxon>Euteleostomi</taxon>
        <taxon>Actinopterygii</taxon>
        <taxon>Neopterygii</taxon>
        <taxon>Teleostei</taxon>
        <taxon>Protacanthopterygii</taxon>
        <taxon>Salmoniformes</taxon>
        <taxon>Salmonidae</taxon>
        <taxon>Salmoninae</taxon>
        <taxon>Oncorhynchus</taxon>
    </lineage>
</organism>
<evidence type="ECO:0000313" key="12">
    <source>
        <dbReference type="Proteomes" id="UP000193380"/>
    </source>
</evidence>
<feature type="compositionally biased region" description="Low complexity" evidence="7">
    <location>
        <begin position="894"/>
        <end position="904"/>
    </location>
</feature>
<evidence type="ECO:0000259" key="8">
    <source>
        <dbReference type="PROSITE" id="PS50001"/>
    </source>
</evidence>
<feature type="compositionally biased region" description="Polar residues" evidence="7">
    <location>
        <begin position="979"/>
        <end position="989"/>
    </location>
</feature>
<feature type="region of interest" description="Disordered" evidence="7">
    <location>
        <begin position="757"/>
        <end position="803"/>
    </location>
</feature>
<evidence type="ECO:0000256" key="1">
    <source>
        <dbReference type="ARBA" id="ARBA00004246"/>
    </source>
</evidence>
<dbReference type="GO" id="GO:0005925">
    <property type="term" value="C:focal adhesion"/>
    <property type="evidence" value="ECO:0007669"/>
    <property type="project" value="UniProtKB-SubCell"/>
</dbReference>
<dbReference type="InterPro" id="IPR033929">
    <property type="entry name" value="Tensin_PTB"/>
</dbReference>
<dbReference type="FunFam" id="2.30.29.30:FF:000039">
    <property type="entry name" value="Tensin 1"/>
    <property type="match status" value="1"/>
</dbReference>
<dbReference type="InterPro" id="IPR000980">
    <property type="entry name" value="SH2"/>
</dbReference>
<dbReference type="InterPro" id="IPR029023">
    <property type="entry name" value="Tensin_phosphatase"/>
</dbReference>
<evidence type="ECO:0000256" key="3">
    <source>
        <dbReference type="ARBA" id="ARBA00022553"/>
    </source>
</evidence>
<dbReference type="InterPro" id="IPR029021">
    <property type="entry name" value="Prot-tyrosine_phosphatase-like"/>
</dbReference>
<feature type="region of interest" description="Disordered" evidence="7">
    <location>
        <begin position="716"/>
        <end position="740"/>
    </location>
</feature>
<dbReference type="InterPro" id="IPR014020">
    <property type="entry name" value="Tensin_C2-dom"/>
</dbReference>
<gene>
    <name evidence="11" type="ORF">GSONMT00010787001</name>
</gene>
<dbReference type="GO" id="GO:0004725">
    <property type="term" value="F:protein tyrosine phosphatase activity"/>
    <property type="evidence" value="ECO:0007669"/>
    <property type="project" value="TreeGrafter"/>
</dbReference>
<dbReference type="PANTHER" id="PTHR45734">
    <property type="entry name" value="TENSIN"/>
    <property type="match status" value="1"/>
</dbReference>
<evidence type="ECO:0000256" key="7">
    <source>
        <dbReference type="SAM" id="MobiDB-lite"/>
    </source>
</evidence>
<dbReference type="SUPFAM" id="SSF50729">
    <property type="entry name" value="PH domain-like"/>
    <property type="match status" value="1"/>
</dbReference>
<dbReference type="SUPFAM" id="SSF52799">
    <property type="entry name" value="(Phosphotyrosine protein) phosphatases II"/>
    <property type="match status" value="1"/>
</dbReference>
<dbReference type="SUPFAM" id="SSF55550">
    <property type="entry name" value="SH2 domain"/>
    <property type="match status" value="1"/>
</dbReference>
<feature type="compositionally biased region" description="Low complexity" evidence="7">
    <location>
        <begin position="394"/>
        <end position="414"/>
    </location>
</feature>
<dbReference type="SMART" id="SM01326">
    <property type="entry name" value="PTEN_C2"/>
    <property type="match status" value="1"/>
</dbReference>
<feature type="compositionally biased region" description="Low complexity" evidence="7">
    <location>
        <begin position="991"/>
        <end position="1004"/>
    </location>
</feature>
<keyword evidence="4" id="KW-0965">Cell junction</keyword>
<sequence length="1428" mass="157549">MERVMARHYDFDLTYITERIISVFFLPHLEEQCYRGNLQEVAAMLKSKHQDKFLLLNLSEKRHDITRLSPKVEDFGWPDLHAPPLDKICAMCKVMETWLTSDPSNVIVLHCKGNTGKMGVIVGAYMHYSKISAGADQALTTLAMRKFCEDKVSSSLQPSQNRYMYYFGGLLSGAIKMNSSPLYLHHVLIPSLPNFQAARGGYYPFLKIYQSLQLVYTSGIYDPQGSRARKLCVTLEPALLLKGDIMVKCYHRRPRGSEREVVFRLQFHTCTVHGAQLWFGKGELDLACADDRFPPDAMVEFIFSYGPEKMKGREYCKNDPSVTVDCNTSDPVMRWDSYENFNLHHQDSTEDISHTRGPLDGSLYAQVKKHRGRGSPNACSTGNPTAKPPPPAQPQSQPQPLSLSSDSGHSSTPSEHMEDPPPCPLSRLENEKEVVDCLLRRGEGGEKDRAMQRERDRETAILDDGDSVPEGGLRREQWSCHGRRCQKCGEASGWEREPCFANGHYMTRCNSSTKGNLKSQALSALPSQQPVSPRPLEPHLDMCHRHSAHPLPNLPWECPPPPLPCLHRPCYPYPAPEHAPPNSHTIPVSNRLFCGGEECRVFHYPATRPAPPRVSHQSLPSSPYREMFFSPAAPPRSDGCPCRDCTCRQEHQSASARAFHPLCPDQPESLHWPRGQDSELEGPSQLWEPDNLWEAEREAEFWQRRSVRGMSPYIGCHSPLGQGPGYPSPQPLLDNPGGSSGYNTPLPPCHSCPCSPYQQDSPSGRHGSPRYASEYQSGSTLPLPPGSPNPGDSQLEPPTDLQQKTDTCKRIKCNWTFFLELSSLILLPPLSFCRSVSRSLYFSLGASYVVQNSVSMEDSSSQGSLGQSERKPDEQTFDDTVEGFPLSPPDGRQEPSQEPQQIEPLSGTPISAEPASTSTILELNTNSNSITPEIERTPHQAVKSTTTPSIVAERVLEMSTQTTAVPSSRHSIVPVQVKLNGSGSPQSGRGCSASPSPCSTLSSAPPSPHLYIGSPERRPSPQPSPLAMDPAGRRLTPVNDSDPKTPSPVPDGYNTPTFPLASYCYPLLNIPHIPYSGYTAVTIPAAQPPLPEKRRLSSMPGYRSGHGSQSILSSSLGAIGPMGTSPQSSPLHVTVSHSVGESSKVKSKFVQDSSKFWYKPGISRDQAIAVLKDKEPGSFLIRNSNSFQGAYGLALKVASHPSNNINNNIVVDQEHLVRHFLIETGSRGVKIKGCQNESYFGDLSALVYQRSLTPISLPCALCIPEKDLVGELQSVSNTSTAADLLKQGAACNVLYLNSVETESLTGPQAVSKATRCTLTQNPQPMATMVHFKVSTQGITLTDSQRRLFFRRHYPINSVTFSSVDPQDKRWTNSDNKSSKVFGFVARRTGSSSENVCHLFAEMDPEQPAVAIVNFINKVMLGPQQQQRR</sequence>
<dbReference type="EMBL" id="FR906469">
    <property type="protein sequence ID" value="CDQ84520.1"/>
    <property type="molecule type" value="Genomic_DNA"/>
</dbReference>
<feature type="region of interest" description="Disordered" evidence="7">
    <location>
        <begin position="857"/>
        <end position="914"/>
    </location>
</feature>
<keyword evidence="5 6" id="KW-0727">SH2 domain</keyword>
<evidence type="ECO:0000259" key="10">
    <source>
        <dbReference type="PROSITE" id="PS51182"/>
    </source>
</evidence>
<dbReference type="STRING" id="8022.A0A060Y5Q1"/>
<accession>A0A060Y5Q1</accession>
<evidence type="ECO:0000259" key="9">
    <source>
        <dbReference type="PROSITE" id="PS51181"/>
    </source>
</evidence>